<organism evidence="4 5">
    <name type="scientific">Flavobacterium cerinum</name>
    <dbReference type="NCBI Taxonomy" id="2502784"/>
    <lineage>
        <taxon>Bacteria</taxon>
        <taxon>Pseudomonadati</taxon>
        <taxon>Bacteroidota</taxon>
        <taxon>Flavobacteriia</taxon>
        <taxon>Flavobacteriales</taxon>
        <taxon>Flavobacteriaceae</taxon>
        <taxon>Flavobacterium</taxon>
    </lineage>
</organism>
<name>A0A3S3Q853_9FLAO</name>
<dbReference type="Pfam" id="PF00264">
    <property type="entry name" value="Tyrosinase"/>
    <property type="match status" value="2"/>
</dbReference>
<evidence type="ECO:0000313" key="4">
    <source>
        <dbReference type="EMBL" id="RWW98886.1"/>
    </source>
</evidence>
<dbReference type="Gene3D" id="1.10.1280.10">
    <property type="entry name" value="Di-copper center containing domain from catechol oxidase"/>
    <property type="match status" value="2"/>
</dbReference>
<protein>
    <recommendedName>
        <fullName evidence="3">Tyrosinase copper-binding domain-containing protein</fullName>
    </recommendedName>
</protein>
<keyword evidence="5" id="KW-1185">Reference proteome</keyword>
<dbReference type="GO" id="GO:0046872">
    <property type="term" value="F:metal ion binding"/>
    <property type="evidence" value="ECO:0007669"/>
    <property type="project" value="UniProtKB-KW"/>
</dbReference>
<feature type="domain" description="Tyrosinase copper-binding" evidence="3">
    <location>
        <begin position="260"/>
        <end position="271"/>
    </location>
</feature>
<evidence type="ECO:0000256" key="2">
    <source>
        <dbReference type="ARBA" id="ARBA00023008"/>
    </source>
</evidence>
<accession>A0A3S3Q853</accession>
<evidence type="ECO:0000256" key="1">
    <source>
        <dbReference type="ARBA" id="ARBA00022723"/>
    </source>
</evidence>
<evidence type="ECO:0000259" key="3">
    <source>
        <dbReference type="PROSITE" id="PS00498"/>
    </source>
</evidence>
<dbReference type="EMBL" id="SBII01000009">
    <property type="protein sequence ID" value="RWW98886.1"/>
    <property type="molecule type" value="Genomic_DNA"/>
</dbReference>
<dbReference type="PANTHER" id="PTHR11474:SF76">
    <property type="entry name" value="SHKT DOMAIN-CONTAINING PROTEIN"/>
    <property type="match status" value="1"/>
</dbReference>
<sequence length="501" mass="57653">MKKIIYPFLFLLVLTGCKKEKEESKDTPLTQGESHRFVRKNIYSPEAQKDVEALEKALAIMQKTDCSDPLSWYYQGAMHWIPEEINGKNKLCSSYQTYKDLKAAWNNCTHTEDGAEEIHFLVWHRMYTYHFEKIVRKVSGYSDFALPYWGYTNVEDSLKNRTMPERYRDKASALYQAARLDSLLNGIPISGNATRKLSLTKLNENHSYALYNKNIDRAPHGAMHNYIGFGNDTLGKRKYNNVWQQDTYGMMSEVATAAFDPIFWVHHANIDRIWQQWTNSPNGQKVLLEELKKVPWSYVFFDENGKKVEYTIEEVVDMLYNMDYDYDDTKVYAKEIQKNDLLVFSVQDFTKGDTLSATTKKIALNKDIKISLPNTKGKNVRLLSKSNKKGEVLILSVTVSFVKAPKGDFEVYLNLPTNVKATPENKYFAGFMTFFGADHKHGVAHNTNKPHRITKTFSFEITDEATDTDALNKPAFDISVIKFDGSRADDIQIDKIAVLKQ</sequence>
<dbReference type="RefSeq" id="WP_128390462.1">
    <property type="nucleotide sequence ID" value="NZ_SBII01000009.1"/>
</dbReference>
<dbReference type="InterPro" id="IPR002227">
    <property type="entry name" value="Tyrosinase_Cu-bd"/>
</dbReference>
<dbReference type="PANTHER" id="PTHR11474">
    <property type="entry name" value="TYROSINASE FAMILY MEMBER"/>
    <property type="match status" value="1"/>
</dbReference>
<keyword evidence="1" id="KW-0479">Metal-binding</keyword>
<comment type="caution">
    <text evidence="4">The sequence shown here is derived from an EMBL/GenBank/DDBJ whole genome shotgun (WGS) entry which is preliminary data.</text>
</comment>
<evidence type="ECO:0000313" key="5">
    <source>
        <dbReference type="Proteomes" id="UP000287527"/>
    </source>
</evidence>
<dbReference type="OrthoDB" id="2874181at2"/>
<dbReference type="InterPro" id="IPR050316">
    <property type="entry name" value="Tyrosinase/Hemocyanin"/>
</dbReference>
<dbReference type="Proteomes" id="UP000287527">
    <property type="component" value="Unassembled WGS sequence"/>
</dbReference>
<dbReference type="SUPFAM" id="SSF48056">
    <property type="entry name" value="Di-copper centre-containing domain"/>
    <property type="match status" value="1"/>
</dbReference>
<proteinExistence type="predicted"/>
<dbReference type="PROSITE" id="PS51257">
    <property type="entry name" value="PROKAR_LIPOPROTEIN"/>
    <property type="match status" value="1"/>
</dbReference>
<dbReference type="AlphaFoldDB" id="A0A3S3Q853"/>
<reference evidence="4 5" key="1">
    <citation type="submission" date="2019-01" db="EMBL/GenBank/DDBJ databases">
        <title>Flavobacterium sp. nov.,isolated from freshwater.</title>
        <authorList>
            <person name="Zhang R."/>
            <person name="Du Z.-J."/>
        </authorList>
    </citation>
    <scope>NUCLEOTIDE SEQUENCE [LARGE SCALE GENOMIC DNA]</scope>
    <source>
        <strain evidence="4 5">1E403</strain>
    </source>
</reference>
<dbReference type="GO" id="GO:0016491">
    <property type="term" value="F:oxidoreductase activity"/>
    <property type="evidence" value="ECO:0007669"/>
    <property type="project" value="InterPro"/>
</dbReference>
<dbReference type="PROSITE" id="PS00498">
    <property type="entry name" value="TYROSINASE_2"/>
    <property type="match status" value="1"/>
</dbReference>
<keyword evidence="2" id="KW-0186">Copper</keyword>
<dbReference type="PRINTS" id="PR00092">
    <property type="entry name" value="TYROSINASE"/>
</dbReference>
<dbReference type="InterPro" id="IPR008922">
    <property type="entry name" value="Di-copper_centre_dom_sf"/>
</dbReference>
<gene>
    <name evidence="4" type="ORF">EPI11_13250</name>
</gene>